<dbReference type="Proteomes" id="UP001222030">
    <property type="component" value="Unassembled WGS sequence"/>
</dbReference>
<evidence type="ECO:0000256" key="4">
    <source>
        <dbReference type="ARBA" id="ARBA00022722"/>
    </source>
</evidence>
<keyword evidence="4" id="KW-0540">Nuclease</keyword>
<dbReference type="GO" id="GO:0004519">
    <property type="term" value="F:endonuclease activity"/>
    <property type="evidence" value="ECO:0007669"/>
    <property type="project" value="UniProtKB-KW"/>
</dbReference>
<keyword evidence="9" id="KW-1185">Reference proteome</keyword>
<evidence type="ECO:0000313" key="8">
    <source>
        <dbReference type="EMBL" id="MDC7715148.1"/>
    </source>
</evidence>
<comment type="similarity">
    <text evidence="2">Belongs to the phage GPA family.</text>
</comment>
<comment type="function">
    <text evidence="1">Possible endonuclease which induces a single-strand cut and initiates DNA replication.</text>
</comment>
<organism evidence="8 9">
    <name type="scientific">Vogesella margarita</name>
    <dbReference type="NCBI Taxonomy" id="2984199"/>
    <lineage>
        <taxon>Bacteria</taxon>
        <taxon>Pseudomonadati</taxon>
        <taxon>Pseudomonadota</taxon>
        <taxon>Betaproteobacteria</taxon>
        <taxon>Neisseriales</taxon>
        <taxon>Chromobacteriaceae</taxon>
        <taxon>Vogesella</taxon>
    </lineage>
</organism>
<evidence type="ECO:0000259" key="7">
    <source>
        <dbReference type="Pfam" id="PF05840"/>
    </source>
</evidence>
<gene>
    <name evidence="8" type="ORF">PQU96_13605</name>
</gene>
<evidence type="ECO:0000256" key="2">
    <source>
        <dbReference type="ARBA" id="ARBA00009260"/>
    </source>
</evidence>
<dbReference type="EMBL" id="JAQQLE010000013">
    <property type="protein sequence ID" value="MDC7715148.1"/>
    <property type="molecule type" value="Genomic_DNA"/>
</dbReference>
<evidence type="ECO:0000256" key="1">
    <source>
        <dbReference type="ARBA" id="ARBA00003293"/>
    </source>
</evidence>
<accession>A0ABT5IRF6</accession>
<keyword evidence="5 8" id="KW-0255">Endonuclease</keyword>
<evidence type="ECO:0000256" key="6">
    <source>
        <dbReference type="ARBA" id="ARBA00022801"/>
    </source>
</evidence>
<evidence type="ECO:0000256" key="3">
    <source>
        <dbReference type="ARBA" id="ARBA00022705"/>
    </source>
</evidence>
<dbReference type="Pfam" id="PF05840">
    <property type="entry name" value="Phage_GPA"/>
    <property type="match status" value="1"/>
</dbReference>
<keyword evidence="3" id="KW-0235">DNA replication</keyword>
<dbReference type="InterPro" id="IPR008766">
    <property type="entry name" value="Replication_gene_A-like"/>
</dbReference>
<reference evidence="8 9" key="1">
    <citation type="submission" date="2023-01" db="EMBL/GenBank/DDBJ databases">
        <title>Novel species of the genus Vogesella isolated from rivers.</title>
        <authorList>
            <person name="Lu H."/>
        </authorList>
    </citation>
    <scope>NUCLEOTIDE SEQUENCE [LARGE SCALE GENOMIC DNA]</scope>
    <source>
        <strain evidence="8 9">LYT5W</strain>
    </source>
</reference>
<name>A0ABT5IRF6_9NEIS</name>
<proteinExistence type="inferred from homology"/>
<feature type="domain" description="Replication gene A protein-like" evidence="7">
    <location>
        <begin position="126"/>
        <end position="391"/>
    </location>
</feature>
<comment type="caution">
    <text evidence="8">The sequence shown here is derived from an EMBL/GenBank/DDBJ whole genome shotgun (WGS) entry which is preliminary data.</text>
</comment>
<keyword evidence="6" id="KW-0378">Hydrolase</keyword>
<sequence>MKRRNLTPPTPEQTKRQLVAMSDPAWAKHTIAAAGLAGDVVAPIFNSWSRKYGKGSNEQRSAANVWLRRFLSSKTVAGLPRRVRLDARADSVLLDEGTIDTTAKKLAALALHSGWPRSQCPELQALARQLLVHLPEVKKDRSNLEPCRLRAVDPDFWKRQIRSVHGRAFESVAIAAGLVNRRRALYVSDATQSRVNGRRRKNRDILSSLVATNEFGDSFTLQELADKGPSNPVIKRAELMVRTRGLEDYAKEQGDIGVFLTLTAPGRMHARQSKTGEENPNFCHVTPRHVHDYLNTVWARTRAQWARDGIRCYGVRTVEPHHDGTPHWHLLLFVAPADRKAMLKTFRDYALQDSPSEKGAWLRRFTFKTIDPEKGSAVGYLAKYISKNIDGFKADGAPVEDYDFESSDTKLAKIHESAVRVGAWASSHGIRQFQFIGTTSVTVWRELRRLKADQVEEGLRAYVEAADASNWGDFVRLCGGPAAPRKDIPVCTHREARQNRYAEFVKVTKGITFRPTGEIVETRIHVWTVGSAKHGDMPSAARQAPRVAPWTRVNNCTGIAPSLAKTLSAEIILHQPPLPTLPPLTVPPGRFFPDWIGMLTNQASPPLTS</sequence>
<evidence type="ECO:0000313" key="9">
    <source>
        <dbReference type="Proteomes" id="UP001222030"/>
    </source>
</evidence>
<protein>
    <submittedName>
        <fullName evidence="8">Replication endonuclease</fullName>
    </submittedName>
</protein>
<evidence type="ECO:0000256" key="5">
    <source>
        <dbReference type="ARBA" id="ARBA00022759"/>
    </source>
</evidence>
<dbReference type="RefSeq" id="WP_272772946.1">
    <property type="nucleotide sequence ID" value="NZ_JAQQLE010000013.1"/>
</dbReference>